<dbReference type="GO" id="GO:0010411">
    <property type="term" value="P:xyloglucan metabolic process"/>
    <property type="evidence" value="ECO:0007669"/>
    <property type="project" value="TreeGrafter"/>
</dbReference>
<accession>A0A7W6BNW8</accession>
<dbReference type="RefSeq" id="WP_188072549.1">
    <property type="nucleotide sequence ID" value="NZ_BSPS01000023.1"/>
</dbReference>
<evidence type="ECO:0000313" key="1">
    <source>
        <dbReference type="EMBL" id="MBB3927052.1"/>
    </source>
</evidence>
<name>A0A7W6BNW8_9SPHN</name>
<protein>
    <submittedName>
        <fullName evidence="1">Photosystem II stability/assembly factor-like uncharacterized protein</fullName>
    </submittedName>
</protein>
<dbReference type="PANTHER" id="PTHR43739">
    <property type="entry name" value="XYLOGLUCANASE (EUROFUNG)"/>
    <property type="match status" value="1"/>
</dbReference>
<comment type="caution">
    <text evidence="1">The sequence shown here is derived from an EMBL/GenBank/DDBJ whole genome shotgun (WGS) entry which is preliminary data.</text>
</comment>
<sequence length="369" mass="39766">MSTVCLSTNGTNHFTLSGPVRTAFVATTDGVLKIVRQADGGWSVERAMLEGSHISALTRDPATGGLYAAQMPGTLMFSPDEGATWEARAAGIAEGGIYSLRCYRQGDASVLYLGTQPVGLYRSTDEGRSWQDLASVRTAPLHDTWRFPAPGHEPHLKTLAVDPRNPDILYAGVEQGALLKSVDGGRNWSDLDEFVDYEHFVYKDIHQVLLRPTNADELFITTGLGIFHSANGGVNWEQLTGSDFRIGYPDQLLFAPDDDSRMLVSGGFATPNFWVEEKSAKGTVMLSENGGRDWRAPRGGFPEGRANVEAMTLCAHPGGYDILAGTSGGEIFLSSDGGENWTRILSGIAPVSKPTHDTLIEGVGYGIEP</sequence>
<reference evidence="1 2" key="1">
    <citation type="submission" date="2020-08" db="EMBL/GenBank/DDBJ databases">
        <title>Genomic Encyclopedia of Type Strains, Phase IV (KMG-IV): sequencing the most valuable type-strain genomes for metagenomic binning, comparative biology and taxonomic classification.</title>
        <authorList>
            <person name="Goeker M."/>
        </authorList>
    </citation>
    <scope>NUCLEOTIDE SEQUENCE [LARGE SCALE GENOMIC DNA]</scope>
    <source>
        <strain evidence="1 2">DSM 26189</strain>
    </source>
</reference>
<dbReference type="Proteomes" id="UP000571950">
    <property type="component" value="Unassembled WGS sequence"/>
</dbReference>
<keyword evidence="2" id="KW-1185">Reference proteome</keyword>
<organism evidence="1 2">
    <name type="scientific">Sphingobium jiangsuense</name>
    <dbReference type="NCBI Taxonomy" id="870476"/>
    <lineage>
        <taxon>Bacteria</taxon>
        <taxon>Pseudomonadati</taxon>
        <taxon>Pseudomonadota</taxon>
        <taxon>Alphaproteobacteria</taxon>
        <taxon>Sphingomonadales</taxon>
        <taxon>Sphingomonadaceae</taxon>
        <taxon>Sphingobium</taxon>
    </lineage>
</organism>
<dbReference type="InterPro" id="IPR052025">
    <property type="entry name" value="Xyloglucanase_GH74"/>
</dbReference>
<gene>
    <name evidence="1" type="ORF">GGR43_002775</name>
</gene>
<dbReference type="InterPro" id="IPR015943">
    <property type="entry name" value="WD40/YVTN_repeat-like_dom_sf"/>
</dbReference>
<proteinExistence type="predicted"/>
<dbReference type="PANTHER" id="PTHR43739:SF5">
    <property type="entry name" value="EXO-ALPHA-SIALIDASE"/>
    <property type="match status" value="1"/>
</dbReference>
<dbReference type="AlphaFoldDB" id="A0A7W6BNW8"/>
<dbReference type="Gene3D" id="2.130.10.10">
    <property type="entry name" value="YVTN repeat-like/Quinoprotein amine dehydrogenase"/>
    <property type="match status" value="1"/>
</dbReference>
<evidence type="ECO:0000313" key="2">
    <source>
        <dbReference type="Proteomes" id="UP000571950"/>
    </source>
</evidence>
<dbReference type="EMBL" id="JACIDT010000009">
    <property type="protein sequence ID" value="MBB3927052.1"/>
    <property type="molecule type" value="Genomic_DNA"/>
</dbReference>
<dbReference type="SUPFAM" id="SSF110296">
    <property type="entry name" value="Oligoxyloglucan reducing end-specific cellobiohydrolase"/>
    <property type="match status" value="2"/>
</dbReference>
<dbReference type="CDD" id="cd15482">
    <property type="entry name" value="Sialidase_non-viral"/>
    <property type="match status" value="1"/>
</dbReference>